<reference evidence="1" key="1">
    <citation type="submission" date="2022-06" db="EMBL/GenBank/DDBJ databases">
        <title>Vallitalea longa sp. nov., an anaerobic bacterium isolated from marine sediment.</title>
        <authorList>
            <person name="Hirano S."/>
            <person name="Terahara T."/>
            <person name="Mori K."/>
            <person name="Hamada M."/>
            <person name="Matsumoto R."/>
            <person name="Kobayashi T."/>
        </authorList>
    </citation>
    <scope>NUCLEOTIDE SEQUENCE</scope>
    <source>
        <strain evidence="1">SH18-1</strain>
    </source>
</reference>
<dbReference type="RefSeq" id="WP_281818394.1">
    <property type="nucleotide sequence ID" value="NZ_BRLB01000016.1"/>
</dbReference>
<dbReference type="AlphaFoldDB" id="A0A9W5YEU9"/>
<sequence length="56" mass="6640">MEVKKYRSYWAVYDKDENLVCVTVYKKGAMEVKRRMDILLNQLNKGKQNESVLQGQ</sequence>
<keyword evidence="2" id="KW-1185">Reference proteome</keyword>
<gene>
    <name evidence="1" type="ORF">SH1V18_38660</name>
</gene>
<evidence type="ECO:0000313" key="2">
    <source>
        <dbReference type="Proteomes" id="UP001144256"/>
    </source>
</evidence>
<accession>A0A9W5YEU9</accession>
<comment type="caution">
    <text evidence="1">The sequence shown here is derived from an EMBL/GenBank/DDBJ whole genome shotgun (WGS) entry which is preliminary data.</text>
</comment>
<protein>
    <submittedName>
        <fullName evidence="1">Uncharacterized protein</fullName>
    </submittedName>
</protein>
<dbReference type="EMBL" id="BRLB01000016">
    <property type="protein sequence ID" value="GKX31386.1"/>
    <property type="molecule type" value="Genomic_DNA"/>
</dbReference>
<organism evidence="1 2">
    <name type="scientific">Vallitalea longa</name>
    <dbReference type="NCBI Taxonomy" id="2936439"/>
    <lineage>
        <taxon>Bacteria</taxon>
        <taxon>Bacillati</taxon>
        <taxon>Bacillota</taxon>
        <taxon>Clostridia</taxon>
        <taxon>Lachnospirales</taxon>
        <taxon>Vallitaleaceae</taxon>
        <taxon>Vallitalea</taxon>
    </lineage>
</organism>
<proteinExistence type="predicted"/>
<evidence type="ECO:0000313" key="1">
    <source>
        <dbReference type="EMBL" id="GKX31386.1"/>
    </source>
</evidence>
<dbReference type="Proteomes" id="UP001144256">
    <property type="component" value="Unassembled WGS sequence"/>
</dbReference>
<name>A0A9W5YEU9_9FIRM</name>